<sequence length="158" mass="18108">MEIIFFVEEASYYFTFKTLWRSFFCALIAGLAVRFVNPFGNTLPSLYHVEQKLHWIAPELIPFLFIGLIGGLLGSAFVKLNMSLCQWRKTSNIKNYPLMEIGVVTFVTTILAYTNPFTKTSSLSLIRQMFNGCEKGDDVDFCYDYPSDEISCALRSYE</sequence>
<reference evidence="2" key="1">
    <citation type="submission" date="2022-11" db="UniProtKB">
        <authorList>
            <consortium name="WormBaseParasite"/>
        </authorList>
    </citation>
    <scope>IDENTIFICATION</scope>
</reference>
<protein>
    <submittedName>
        <fullName evidence="2">Chloride channel protein</fullName>
    </submittedName>
</protein>
<evidence type="ECO:0000313" key="2">
    <source>
        <dbReference type="WBParaSite" id="JU765_v2.g13695.t2"/>
    </source>
</evidence>
<accession>A0AC34Q7V2</accession>
<evidence type="ECO:0000313" key="1">
    <source>
        <dbReference type="Proteomes" id="UP000887576"/>
    </source>
</evidence>
<dbReference type="WBParaSite" id="JU765_v2.g13695.t2">
    <property type="protein sequence ID" value="JU765_v2.g13695.t2"/>
    <property type="gene ID" value="JU765_v2.g13695"/>
</dbReference>
<name>A0AC34Q7V2_9BILA</name>
<organism evidence="1 2">
    <name type="scientific">Panagrolaimus sp. JU765</name>
    <dbReference type="NCBI Taxonomy" id="591449"/>
    <lineage>
        <taxon>Eukaryota</taxon>
        <taxon>Metazoa</taxon>
        <taxon>Ecdysozoa</taxon>
        <taxon>Nematoda</taxon>
        <taxon>Chromadorea</taxon>
        <taxon>Rhabditida</taxon>
        <taxon>Tylenchina</taxon>
        <taxon>Panagrolaimomorpha</taxon>
        <taxon>Panagrolaimoidea</taxon>
        <taxon>Panagrolaimidae</taxon>
        <taxon>Panagrolaimus</taxon>
    </lineage>
</organism>
<dbReference type="Proteomes" id="UP000887576">
    <property type="component" value="Unplaced"/>
</dbReference>
<proteinExistence type="predicted"/>